<protein>
    <submittedName>
        <fullName evidence="1">Uncharacterized protein</fullName>
    </submittedName>
</protein>
<accession>A0A2T3ZM19</accession>
<dbReference type="EMBL" id="KZ679257">
    <property type="protein sequence ID" value="PTB45848.1"/>
    <property type="molecule type" value="Genomic_DNA"/>
</dbReference>
<dbReference type="OrthoDB" id="10420577at2759"/>
<dbReference type="Proteomes" id="UP000240493">
    <property type="component" value="Unassembled WGS sequence"/>
</dbReference>
<dbReference type="AlphaFoldDB" id="A0A2T3ZM19"/>
<name>A0A2T3ZM19_TRIA4</name>
<sequence length="69" mass="7602">MQLRSTKSKTGCHSYAFVCSAEIGDQFEAFFILKGAQSPAQTKAENGCLKKRSLTDGWQKRTGRASLET</sequence>
<evidence type="ECO:0000313" key="1">
    <source>
        <dbReference type="EMBL" id="PTB45848.1"/>
    </source>
</evidence>
<evidence type="ECO:0000313" key="2">
    <source>
        <dbReference type="Proteomes" id="UP000240493"/>
    </source>
</evidence>
<gene>
    <name evidence="1" type="ORF">M441DRAFT_452154</name>
</gene>
<keyword evidence="2" id="KW-1185">Reference proteome</keyword>
<organism evidence="1 2">
    <name type="scientific">Trichoderma asperellum (strain ATCC 204424 / CBS 433.97 / NBRC 101777)</name>
    <dbReference type="NCBI Taxonomy" id="1042311"/>
    <lineage>
        <taxon>Eukaryota</taxon>
        <taxon>Fungi</taxon>
        <taxon>Dikarya</taxon>
        <taxon>Ascomycota</taxon>
        <taxon>Pezizomycotina</taxon>
        <taxon>Sordariomycetes</taxon>
        <taxon>Hypocreomycetidae</taxon>
        <taxon>Hypocreales</taxon>
        <taxon>Hypocreaceae</taxon>
        <taxon>Trichoderma</taxon>
    </lineage>
</organism>
<proteinExistence type="predicted"/>
<reference evidence="1 2" key="1">
    <citation type="submission" date="2016-07" db="EMBL/GenBank/DDBJ databases">
        <title>Multiple horizontal gene transfer events from other fungi enriched the ability of initially mycotrophic Trichoderma (Ascomycota) to feed on dead plant biomass.</title>
        <authorList>
            <consortium name="DOE Joint Genome Institute"/>
            <person name="Aerts A."/>
            <person name="Atanasova L."/>
            <person name="Chenthamara K."/>
            <person name="Zhang J."/>
            <person name="Grujic M."/>
            <person name="Henrissat B."/>
            <person name="Kuo A."/>
            <person name="Salamov A."/>
            <person name="Lipzen A."/>
            <person name="Labutti K."/>
            <person name="Barry K."/>
            <person name="Miao Y."/>
            <person name="Rahimi M.J."/>
            <person name="Shen Q."/>
            <person name="Grigoriev I.V."/>
            <person name="Kubicek C.P."/>
            <person name="Druzhinina I.S."/>
        </authorList>
    </citation>
    <scope>NUCLEOTIDE SEQUENCE [LARGE SCALE GENOMIC DNA]</scope>
    <source>
        <strain evidence="1 2">CBS 433.97</strain>
    </source>
</reference>